<dbReference type="OrthoDB" id="1443240at2"/>
<feature type="signal peptide" evidence="1">
    <location>
        <begin position="1"/>
        <end position="21"/>
    </location>
</feature>
<evidence type="ECO:0000313" key="4">
    <source>
        <dbReference type="Proteomes" id="UP000179797"/>
    </source>
</evidence>
<proteinExistence type="predicted"/>
<dbReference type="RefSeq" id="WP_044227064.1">
    <property type="nucleotide sequence ID" value="NZ_JRYR02000001.1"/>
</dbReference>
<dbReference type="Proteomes" id="UP000179797">
    <property type="component" value="Unassembled WGS sequence"/>
</dbReference>
<feature type="domain" description="Secretion system C-terminal sorting" evidence="2">
    <location>
        <begin position="317"/>
        <end position="388"/>
    </location>
</feature>
<comment type="caution">
    <text evidence="3">The sequence shown here is derived from an EMBL/GenBank/DDBJ whole genome shotgun (WGS) entry which is preliminary data.</text>
</comment>
<keyword evidence="1" id="KW-0732">Signal</keyword>
<dbReference type="InterPro" id="IPR026444">
    <property type="entry name" value="Secre_tail"/>
</dbReference>
<accession>A0A1S1Z4V1</accession>
<protein>
    <recommendedName>
        <fullName evidence="2">Secretion system C-terminal sorting domain-containing protein</fullName>
    </recommendedName>
</protein>
<organism evidence="3 4">
    <name type="scientific">Flammeovirga pacifica</name>
    <dbReference type="NCBI Taxonomy" id="915059"/>
    <lineage>
        <taxon>Bacteria</taxon>
        <taxon>Pseudomonadati</taxon>
        <taxon>Bacteroidota</taxon>
        <taxon>Cytophagia</taxon>
        <taxon>Cytophagales</taxon>
        <taxon>Flammeovirgaceae</taxon>
        <taxon>Flammeovirga</taxon>
    </lineage>
</organism>
<sequence>MKIQLHLILLISILFSINHSAFSSCGIPSPLNSNVTLTTCSEGDGSTNLTIDGDFSADTVFITGSVDWDYDTLFILNNAVVVISATGDLNLTAAHFQVGANSSFIIEGGITQNQSIKNEGVLVLHNEHTFSNITNSHRLLAKKDLNTLGSISNTDSIKVGGDINIAGSLLNYSSYVYSMNSINIVGATVSGFEIENHTFPPDDQFWDYFNPLDLPVELIFFSIFLSNDQLKVQWATASEENASHFILERSFDEINWESIQRVEAQGNSQVRVDYHANFPVSEKTVHIRLKQIDFDGQTTYYLPQRVAGLNTKSDLSIYPNYIVSGSNVNIHCTNENPISIEIYDIHGIKITSLKDEKNTTINTNGWASGYYILKALIGTDYVTKRFYIQ</sequence>
<evidence type="ECO:0000313" key="3">
    <source>
        <dbReference type="EMBL" id="OHX68318.1"/>
    </source>
</evidence>
<dbReference type="AlphaFoldDB" id="A0A1S1Z4V1"/>
<evidence type="ECO:0000259" key="2">
    <source>
        <dbReference type="Pfam" id="PF18962"/>
    </source>
</evidence>
<gene>
    <name evidence="3" type="ORF">NH26_19180</name>
</gene>
<dbReference type="PROSITE" id="PS51257">
    <property type="entry name" value="PROKAR_LIPOPROTEIN"/>
    <property type="match status" value="1"/>
</dbReference>
<dbReference type="NCBIfam" id="TIGR04183">
    <property type="entry name" value="Por_Secre_tail"/>
    <property type="match status" value="1"/>
</dbReference>
<dbReference type="EMBL" id="JRYR02000001">
    <property type="protein sequence ID" value="OHX68318.1"/>
    <property type="molecule type" value="Genomic_DNA"/>
</dbReference>
<keyword evidence="4" id="KW-1185">Reference proteome</keyword>
<dbReference type="Pfam" id="PF18962">
    <property type="entry name" value="Por_Secre_tail"/>
    <property type="match status" value="1"/>
</dbReference>
<feature type="chain" id="PRO_5010262220" description="Secretion system C-terminal sorting domain-containing protein" evidence="1">
    <location>
        <begin position="22"/>
        <end position="389"/>
    </location>
</feature>
<name>A0A1S1Z4V1_FLAPC</name>
<reference evidence="3 4" key="1">
    <citation type="journal article" date="2012" name="Int. J. Syst. Evol. Microbiol.">
        <title>Flammeovirga pacifica sp. nov., isolated from deep-sea sediment.</title>
        <authorList>
            <person name="Xu H."/>
            <person name="Fu Y."/>
            <person name="Yang N."/>
            <person name="Ding Z."/>
            <person name="Lai Q."/>
            <person name="Zeng R."/>
        </authorList>
    </citation>
    <scope>NUCLEOTIDE SEQUENCE [LARGE SCALE GENOMIC DNA]</scope>
    <source>
        <strain evidence="4">DSM 24597 / LMG 26175 / WPAGA1</strain>
    </source>
</reference>
<dbReference type="STRING" id="915059.NH26_19180"/>
<evidence type="ECO:0000256" key="1">
    <source>
        <dbReference type="SAM" id="SignalP"/>
    </source>
</evidence>